<accession>A0A160T3N0</accession>
<dbReference type="GO" id="GO:0016763">
    <property type="term" value="F:pentosyltransferase activity"/>
    <property type="evidence" value="ECO:0007669"/>
    <property type="project" value="TreeGrafter"/>
</dbReference>
<dbReference type="Pfam" id="PF13231">
    <property type="entry name" value="PMT_2"/>
    <property type="match status" value="1"/>
</dbReference>
<dbReference type="InterPro" id="IPR050297">
    <property type="entry name" value="LipidA_mod_glycosyltrf_83"/>
</dbReference>
<feature type="domain" description="Glycosyltransferase RgtA/B/C/D-like" evidence="9">
    <location>
        <begin position="71"/>
        <end position="234"/>
    </location>
</feature>
<feature type="transmembrane region" description="Helical" evidence="8">
    <location>
        <begin position="119"/>
        <end position="137"/>
    </location>
</feature>
<dbReference type="RefSeq" id="WP_095042676.1">
    <property type="nucleotide sequence ID" value="NZ_LN890655.1"/>
</dbReference>
<keyword evidence="7 8" id="KW-0472">Membrane</keyword>
<feature type="transmembrane region" description="Helical" evidence="8">
    <location>
        <begin position="342"/>
        <end position="365"/>
    </location>
</feature>
<dbReference type="Proteomes" id="UP000215027">
    <property type="component" value="Chromosome I"/>
</dbReference>
<feature type="transmembrane region" description="Helical" evidence="8">
    <location>
        <begin position="287"/>
        <end position="308"/>
    </location>
</feature>
<keyword evidence="4" id="KW-0808">Transferase</keyword>
<dbReference type="AlphaFoldDB" id="A0A160T3N0"/>
<evidence type="ECO:0000256" key="3">
    <source>
        <dbReference type="ARBA" id="ARBA00022676"/>
    </source>
</evidence>
<feature type="transmembrane region" description="Helical" evidence="8">
    <location>
        <begin position="144"/>
        <end position="164"/>
    </location>
</feature>
<dbReference type="OrthoDB" id="5487958at2"/>
<evidence type="ECO:0000313" key="10">
    <source>
        <dbReference type="EMBL" id="CUS03140.2"/>
    </source>
</evidence>
<feature type="transmembrane region" description="Helical" evidence="8">
    <location>
        <begin position="213"/>
        <end position="237"/>
    </location>
</feature>
<evidence type="ECO:0000256" key="1">
    <source>
        <dbReference type="ARBA" id="ARBA00004651"/>
    </source>
</evidence>
<name>A0A160T3N0_9CHLR</name>
<dbReference type="PANTHER" id="PTHR33908:SF11">
    <property type="entry name" value="MEMBRANE PROTEIN"/>
    <property type="match status" value="1"/>
</dbReference>
<feature type="transmembrane region" description="Helical" evidence="8">
    <location>
        <begin position="315"/>
        <end position="336"/>
    </location>
</feature>
<feature type="transmembrane region" description="Helical" evidence="8">
    <location>
        <begin position="68"/>
        <end position="86"/>
    </location>
</feature>
<evidence type="ECO:0000256" key="4">
    <source>
        <dbReference type="ARBA" id="ARBA00022679"/>
    </source>
</evidence>
<dbReference type="GO" id="GO:0009103">
    <property type="term" value="P:lipopolysaccharide biosynthetic process"/>
    <property type="evidence" value="ECO:0007669"/>
    <property type="project" value="UniProtKB-ARBA"/>
</dbReference>
<dbReference type="PANTHER" id="PTHR33908">
    <property type="entry name" value="MANNOSYLTRANSFERASE YKCB-RELATED"/>
    <property type="match status" value="1"/>
</dbReference>
<evidence type="ECO:0000256" key="2">
    <source>
        <dbReference type="ARBA" id="ARBA00022475"/>
    </source>
</evidence>
<protein>
    <recommendedName>
        <fullName evidence="9">Glycosyltransferase RgtA/B/C/D-like domain-containing protein</fullName>
    </recommendedName>
</protein>
<evidence type="ECO:0000256" key="5">
    <source>
        <dbReference type="ARBA" id="ARBA00022692"/>
    </source>
</evidence>
<evidence type="ECO:0000259" key="9">
    <source>
        <dbReference type="Pfam" id="PF13231"/>
    </source>
</evidence>
<proteinExistence type="predicted"/>
<evidence type="ECO:0000256" key="8">
    <source>
        <dbReference type="SAM" id="Phobius"/>
    </source>
</evidence>
<feature type="transmembrane region" description="Helical" evidence="8">
    <location>
        <begin position="170"/>
        <end position="201"/>
    </location>
</feature>
<evidence type="ECO:0000256" key="6">
    <source>
        <dbReference type="ARBA" id="ARBA00022989"/>
    </source>
</evidence>
<feature type="transmembrane region" description="Helical" evidence="8">
    <location>
        <begin position="377"/>
        <end position="400"/>
    </location>
</feature>
<dbReference type="GO" id="GO:0005886">
    <property type="term" value="C:plasma membrane"/>
    <property type="evidence" value="ECO:0007669"/>
    <property type="project" value="UniProtKB-SubCell"/>
</dbReference>
<dbReference type="EMBL" id="LN890655">
    <property type="protein sequence ID" value="CUS03140.2"/>
    <property type="molecule type" value="Genomic_DNA"/>
</dbReference>
<comment type="subcellular location">
    <subcellularLocation>
        <location evidence="1">Cell membrane</location>
        <topology evidence="1">Multi-pass membrane protein</topology>
    </subcellularLocation>
</comment>
<reference evidence="10" key="1">
    <citation type="submission" date="2016-01" db="EMBL/GenBank/DDBJ databases">
        <authorList>
            <person name="Mcilroy J.S."/>
            <person name="Karst M S."/>
            <person name="Albertsen M."/>
        </authorList>
    </citation>
    <scope>NUCLEOTIDE SEQUENCE</scope>
    <source>
        <strain evidence="10">Cfx-K</strain>
    </source>
</reference>
<feature type="transmembrane region" description="Helical" evidence="8">
    <location>
        <begin position="17"/>
        <end position="35"/>
    </location>
</feature>
<keyword evidence="5 8" id="KW-0812">Transmembrane</keyword>
<sequence length="675" mass="73003">MSAAAGDVHLTDLKGRAWPWLVLIVLVAVLIRLPYWEVIPASFDEVEQTSYAYQIAKGQFRPLVGNDAYAGPFYFYLVAGLIRLGVTNPMIGRVVILLSGILTVPVTYGWVQAMGKNKLAGLLAASFVALSPDLILVNSHLGGTTMLLPLLATLFLLGLTLAVARDSAGWLLFAGVAAGLALQSNLVAGLAIAGGLLWFLWQTRRKPRLGKWWPFWPIVGGLIVLIVFSPVIIYNLANDLGSLAALEGKSYLWEDNPSVATTLNNVRRLFLQLGRQGSGVLTGDEEFGTLVGFPLLYLALMASGLAYTSYRVSTLPLLIIAPFALIMPIISSHYGFATIGRFTTLLIPVWAAVISFLLVAAVGRLTRVQNQRRQKLYGGALLALSLLLIIYPVASLFRYYRAVNEAHNDGRALLELSRYAVANNRGEPVFISAIEELFDVRGIPYVPHAAFLLGDIYHEFLTPPEIIGRLFENPTPAFFLLSDADADALSAVMPLERVAIAANEVAGLRNYGLYRLESAEGLQKPAFVLGAGDVPGGLAPTVTIGEGIQLLGCDTPQLAASGDSLSVNCYWQALHDLPPNRYIGFVHLIDPATSTLIAQDDHILGQESYPLNAWQPGEVIRESFTVAIPNSVTAGEYRLVVGIYTWPDLTRLSVPGSVDNVVALPPVQITPVQAP</sequence>
<gene>
    <name evidence="10" type="ORF">CFX0092_A1262</name>
</gene>
<organism evidence="10 11">
    <name type="scientific">Candidatus Promineifilum breve</name>
    <dbReference type="NCBI Taxonomy" id="1806508"/>
    <lineage>
        <taxon>Bacteria</taxon>
        <taxon>Bacillati</taxon>
        <taxon>Chloroflexota</taxon>
        <taxon>Ardenticatenia</taxon>
        <taxon>Candidatus Promineifilales</taxon>
        <taxon>Candidatus Promineifilaceae</taxon>
        <taxon>Candidatus Promineifilum</taxon>
    </lineage>
</organism>
<keyword evidence="3" id="KW-0328">Glycosyltransferase</keyword>
<dbReference type="InterPro" id="IPR038731">
    <property type="entry name" value="RgtA/B/C-like"/>
</dbReference>
<keyword evidence="6 8" id="KW-1133">Transmembrane helix</keyword>
<evidence type="ECO:0000313" key="11">
    <source>
        <dbReference type="Proteomes" id="UP000215027"/>
    </source>
</evidence>
<keyword evidence="2" id="KW-1003">Cell membrane</keyword>
<feature type="transmembrane region" description="Helical" evidence="8">
    <location>
        <begin position="93"/>
        <end position="113"/>
    </location>
</feature>
<dbReference type="KEGG" id="pbf:CFX0092_A1262"/>
<keyword evidence="11" id="KW-1185">Reference proteome</keyword>
<evidence type="ECO:0000256" key="7">
    <source>
        <dbReference type="ARBA" id="ARBA00023136"/>
    </source>
</evidence>